<proteinExistence type="predicted"/>
<reference evidence="1" key="1">
    <citation type="submission" date="2016-09" db="EMBL/GenBank/DDBJ databases">
        <title>The Complete Genome of Burkholderia sprentiae wsm5005.</title>
        <authorList>
            <person name="De Meyer S."/>
            <person name="Wang P."/>
            <person name="Terpolilli J."/>
        </authorList>
    </citation>
    <scope>NUCLEOTIDE SEQUENCE [LARGE SCALE GENOMIC DNA]</scope>
    <source>
        <strain evidence="1">WSM5005</strain>
    </source>
</reference>
<accession>A0A1I9YLH6</accession>
<name>A0A1I9YLH6_9BURK</name>
<dbReference type="AlphaFoldDB" id="A0A1I9YLH6"/>
<evidence type="ECO:0000313" key="2">
    <source>
        <dbReference type="EMBL" id="APA89101.1"/>
    </source>
</evidence>
<gene>
    <name evidence="1" type="ORF">BJG93_16535</name>
    <name evidence="2" type="ORF">BJG93_28120</name>
</gene>
<dbReference type="EMBL" id="CP017562">
    <property type="protein sequence ID" value="APA89101.1"/>
    <property type="molecule type" value="Genomic_DNA"/>
</dbReference>
<organism evidence="1">
    <name type="scientific">Paraburkholderia sprentiae WSM5005</name>
    <dbReference type="NCBI Taxonomy" id="754502"/>
    <lineage>
        <taxon>Bacteria</taxon>
        <taxon>Pseudomonadati</taxon>
        <taxon>Pseudomonadota</taxon>
        <taxon>Betaproteobacteria</taxon>
        <taxon>Burkholderiales</taxon>
        <taxon>Burkholderiaceae</taxon>
        <taxon>Paraburkholderia</taxon>
    </lineage>
</organism>
<sequence>MKCVVELSEAEEMTLQQLSIKHMHRDTRTRAAALSLLGHRTNCKLTAEQLRVSGQSVRDWLTHGATSACMARRAAITVGT</sequence>
<evidence type="ECO:0000313" key="1">
    <source>
        <dbReference type="EMBL" id="APA87159.1"/>
    </source>
</evidence>
<dbReference type="EMBL" id="CP017562">
    <property type="protein sequence ID" value="APA87159.1"/>
    <property type="molecule type" value="Genomic_DNA"/>
</dbReference>
<protein>
    <submittedName>
        <fullName evidence="1">Uncharacterized protein</fullName>
    </submittedName>
</protein>